<feature type="coiled-coil region" evidence="2">
    <location>
        <begin position="295"/>
        <end position="322"/>
    </location>
</feature>
<accession>A0AAN8JAD4</accession>
<feature type="coiled-coil region" evidence="2">
    <location>
        <begin position="154"/>
        <end position="184"/>
    </location>
</feature>
<sequence length="667" mass="76059">MTTLGSFCTGLGLTVENLLERLPQLDASSLTNGVIYDILLYRSQVNRKTWKYPWTWNLLKGKICSAVSTDPDRISDALFCGTINAVKKKRDRLIQNSQSDRNYLNEPFELVLSREISEVLVTETAVVDVSDVSLAPFRKRPYMSFSESVQEEVHGKLAKEIKTLNEKNTLLETEKAELERVNSLLRSKNLDMSVQLRALQPSRVKQKLKRKEKSIAMWKNRYLKLKKESESKAVLKLKKKLEKVKKQLKLSKAAHQMNRRRYKSAKVNLRCMWETQVKEVSDHFNTELYERHRQSQTLQNNVSALENDVELLNEKLKAESEAKELRTKIDGKTYAPWVRESSYHLQSAGVSQRNVSETIGNIMTGATGQQLSKSVLPSYSLQNLFTKEMKGLSRQQIKIGLLGEKDTTLKYDGTTKKLGHLVETQVATKSKTYLLGVNEQVGGKATSYAETIQAAFEKVQNTSVPEPVVNLNILKNLTNTMTDRCATNAAVDKILEEEKGSIMNQFKCAMHPLDSFAKSCSSEVKNFEKEQNTENKKRKNAQYPFSHRGESNMQTLVRTATKLFHDTQFNCDRELVTHLKSENVVPLQQKDQSILFPRFVGNRFHVLFLSSGCLYHYADKIKDFFSDIYRPKNDVQHAVNNALQLDDLLVALRAMGIVGKVITAPWM</sequence>
<dbReference type="AlphaFoldDB" id="A0AAN8JAD4"/>
<name>A0AAN8JAD4_PATCE</name>
<protein>
    <submittedName>
        <fullName evidence="3">Uncharacterized protein</fullName>
    </submittedName>
</protein>
<evidence type="ECO:0000313" key="3">
    <source>
        <dbReference type="EMBL" id="KAK6171848.1"/>
    </source>
</evidence>
<dbReference type="InterPro" id="IPR022894">
    <property type="entry name" value="Oligoribonuclease"/>
</dbReference>
<gene>
    <name evidence="3" type="ORF">SNE40_018273</name>
</gene>
<keyword evidence="4" id="KW-1185">Reference proteome</keyword>
<evidence type="ECO:0000256" key="1">
    <source>
        <dbReference type="ARBA" id="ARBA00022722"/>
    </source>
</evidence>
<reference evidence="3 4" key="1">
    <citation type="submission" date="2024-01" db="EMBL/GenBank/DDBJ databases">
        <title>The genome of the rayed Mediterranean limpet Patella caerulea (Linnaeus, 1758).</title>
        <authorList>
            <person name="Anh-Thu Weber A."/>
            <person name="Halstead-Nussloch G."/>
        </authorList>
    </citation>
    <scope>NUCLEOTIDE SEQUENCE [LARGE SCALE GENOMIC DNA]</scope>
    <source>
        <strain evidence="3">AATW-2023a</strain>
        <tissue evidence="3">Whole specimen</tissue>
    </source>
</reference>
<proteinExistence type="predicted"/>
<comment type="caution">
    <text evidence="3">The sequence shown here is derived from an EMBL/GenBank/DDBJ whole genome shotgun (WGS) entry which is preliminary data.</text>
</comment>
<feature type="coiled-coil region" evidence="2">
    <location>
        <begin position="208"/>
        <end position="258"/>
    </location>
</feature>
<dbReference type="Proteomes" id="UP001347796">
    <property type="component" value="Unassembled WGS sequence"/>
</dbReference>
<keyword evidence="2" id="KW-0175">Coiled coil</keyword>
<keyword evidence="1" id="KW-0378">Hydrolase</keyword>
<dbReference type="PANTHER" id="PTHR11046:SF25">
    <property type="match status" value="1"/>
</dbReference>
<organism evidence="3 4">
    <name type="scientific">Patella caerulea</name>
    <name type="common">Rayed Mediterranean limpet</name>
    <dbReference type="NCBI Taxonomy" id="87958"/>
    <lineage>
        <taxon>Eukaryota</taxon>
        <taxon>Metazoa</taxon>
        <taxon>Spiralia</taxon>
        <taxon>Lophotrochozoa</taxon>
        <taxon>Mollusca</taxon>
        <taxon>Gastropoda</taxon>
        <taxon>Patellogastropoda</taxon>
        <taxon>Patelloidea</taxon>
        <taxon>Patellidae</taxon>
        <taxon>Patella</taxon>
    </lineage>
</organism>
<dbReference type="EMBL" id="JAZGQO010000013">
    <property type="protein sequence ID" value="KAK6171848.1"/>
    <property type="molecule type" value="Genomic_DNA"/>
</dbReference>
<evidence type="ECO:0000313" key="4">
    <source>
        <dbReference type="Proteomes" id="UP001347796"/>
    </source>
</evidence>
<dbReference type="GO" id="GO:0000175">
    <property type="term" value="F:3'-5'-RNA exonuclease activity"/>
    <property type="evidence" value="ECO:0007669"/>
    <property type="project" value="InterPro"/>
</dbReference>
<dbReference type="PANTHER" id="PTHR11046">
    <property type="entry name" value="OLIGORIBONUCLEASE, MITOCHONDRIAL"/>
    <property type="match status" value="1"/>
</dbReference>
<evidence type="ECO:0000256" key="2">
    <source>
        <dbReference type="SAM" id="Coils"/>
    </source>
</evidence>
<keyword evidence="1" id="KW-0540">Nuclease</keyword>